<keyword evidence="3" id="KW-0238">DNA-binding</keyword>
<keyword evidence="2" id="KW-0805">Transcription regulation</keyword>
<evidence type="ECO:0000256" key="1">
    <source>
        <dbReference type="ARBA" id="ARBA00008478"/>
    </source>
</evidence>
<evidence type="ECO:0000313" key="8">
    <source>
        <dbReference type="Proteomes" id="UP000198848"/>
    </source>
</evidence>
<dbReference type="InterPro" id="IPR002145">
    <property type="entry name" value="CopG"/>
</dbReference>
<dbReference type="Pfam" id="PF01402">
    <property type="entry name" value="RHH_1"/>
    <property type="match status" value="1"/>
</dbReference>
<evidence type="ECO:0000259" key="6">
    <source>
        <dbReference type="Pfam" id="PF08753"/>
    </source>
</evidence>
<dbReference type="InterPro" id="IPR027271">
    <property type="entry name" value="Acetolactate_synth/TF_NikR_C"/>
</dbReference>
<dbReference type="InterPro" id="IPR045865">
    <property type="entry name" value="ACT-like_dom_sf"/>
</dbReference>
<name>A0A1H0YYB4_NATTX</name>
<evidence type="ECO:0000313" key="7">
    <source>
        <dbReference type="EMBL" id="SDQ20144.1"/>
    </source>
</evidence>
<dbReference type="Gene3D" id="1.10.1220.10">
    <property type="entry name" value="Met repressor-like"/>
    <property type="match status" value="1"/>
</dbReference>
<dbReference type="InterPro" id="IPR050192">
    <property type="entry name" value="CopG/NikR_regulator"/>
</dbReference>
<keyword evidence="4" id="KW-0804">Transcription</keyword>
<dbReference type="GO" id="GO:0003677">
    <property type="term" value="F:DNA binding"/>
    <property type="evidence" value="ECO:0007669"/>
    <property type="project" value="UniProtKB-KW"/>
</dbReference>
<dbReference type="InterPro" id="IPR010985">
    <property type="entry name" value="Ribbon_hlx_hlx"/>
</dbReference>
<evidence type="ECO:0000256" key="4">
    <source>
        <dbReference type="ARBA" id="ARBA00023163"/>
    </source>
</evidence>
<protein>
    <submittedName>
        <fullName evidence="7">Transcriptional regulator, CopG family</fullName>
    </submittedName>
</protein>
<evidence type="ECO:0000256" key="2">
    <source>
        <dbReference type="ARBA" id="ARBA00023015"/>
    </source>
</evidence>
<dbReference type="STRING" id="1095778.SAMN04489842_0055"/>
<dbReference type="Gene3D" id="3.30.70.1150">
    <property type="entry name" value="ACT-like. Chain A, domain 2"/>
    <property type="match status" value="1"/>
</dbReference>
<dbReference type="EMBL" id="FNLC01000001">
    <property type="protein sequence ID" value="SDQ20144.1"/>
    <property type="molecule type" value="Genomic_DNA"/>
</dbReference>
<dbReference type="InterPro" id="IPR013321">
    <property type="entry name" value="Arc_rbn_hlx_hlx"/>
</dbReference>
<evidence type="ECO:0000256" key="3">
    <source>
        <dbReference type="ARBA" id="ARBA00023125"/>
    </source>
</evidence>
<keyword evidence="8" id="KW-1185">Reference proteome</keyword>
<dbReference type="PANTHER" id="PTHR34719">
    <property type="entry name" value="NICKEL-RESPONSIVE REGULATOR"/>
    <property type="match status" value="1"/>
</dbReference>
<dbReference type="Proteomes" id="UP000198848">
    <property type="component" value="Unassembled WGS sequence"/>
</dbReference>
<dbReference type="GO" id="GO:0006355">
    <property type="term" value="P:regulation of DNA-templated transcription"/>
    <property type="evidence" value="ECO:0007669"/>
    <property type="project" value="InterPro"/>
</dbReference>
<dbReference type="SUPFAM" id="SSF47598">
    <property type="entry name" value="Ribbon-helix-helix"/>
    <property type="match status" value="1"/>
</dbReference>
<organism evidence="7 8">
    <name type="scientific">Natronobacterium texcoconense</name>
    <dbReference type="NCBI Taxonomy" id="1095778"/>
    <lineage>
        <taxon>Archaea</taxon>
        <taxon>Methanobacteriati</taxon>
        <taxon>Methanobacteriota</taxon>
        <taxon>Stenosarchaea group</taxon>
        <taxon>Halobacteria</taxon>
        <taxon>Halobacteriales</taxon>
        <taxon>Natrialbaceae</taxon>
        <taxon>Natronobacterium</taxon>
    </lineage>
</organism>
<gene>
    <name evidence="7" type="ORF">SAMN04489842_0055</name>
</gene>
<dbReference type="OrthoDB" id="9459at2157"/>
<feature type="domain" description="Transcription factor NikR nickel binding C-terminal" evidence="6">
    <location>
        <begin position="54"/>
        <end position="128"/>
    </location>
</feature>
<sequence>MPVVSVSMPEELIERLDSFADEHGYTGRSEVVRESARGLLGEFDDNGLEDRRLAGIVSVLYDFGNRSIERRVTELRHDYEHAIVANDHSHVADYCLDLFVLESDLEEISGFISSCRAIEGVDTVDYSFVPLDAPETLEEV</sequence>
<dbReference type="Pfam" id="PF08753">
    <property type="entry name" value="NikR_C"/>
    <property type="match status" value="1"/>
</dbReference>
<feature type="domain" description="Ribbon-helix-helix protein CopG" evidence="5">
    <location>
        <begin position="3"/>
        <end position="39"/>
    </location>
</feature>
<proteinExistence type="inferred from homology"/>
<dbReference type="SUPFAM" id="SSF55021">
    <property type="entry name" value="ACT-like"/>
    <property type="match status" value="1"/>
</dbReference>
<accession>A0A1H0YYB4</accession>
<dbReference type="CDD" id="cd22231">
    <property type="entry name" value="RHH_NikR_HicB-like"/>
    <property type="match status" value="1"/>
</dbReference>
<dbReference type="InterPro" id="IPR014864">
    <property type="entry name" value="TF_NikR_Ni-bd_C"/>
</dbReference>
<dbReference type="AlphaFoldDB" id="A0A1H0YYB4"/>
<dbReference type="PANTHER" id="PTHR34719:SF3">
    <property type="entry name" value="NICKEL-RESPONSIVE REGULATOR-RELATED"/>
    <property type="match status" value="1"/>
</dbReference>
<dbReference type="RefSeq" id="WP_090375666.1">
    <property type="nucleotide sequence ID" value="NZ_FNLC01000001.1"/>
</dbReference>
<reference evidence="8" key="1">
    <citation type="submission" date="2016-10" db="EMBL/GenBank/DDBJ databases">
        <authorList>
            <person name="Varghese N."/>
            <person name="Submissions S."/>
        </authorList>
    </citation>
    <scope>NUCLEOTIDE SEQUENCE [LARGE SCALE GENOMIC DNA]</scope>
    <source>
        <strain evidence="8">DSM 24767</strain>
    </source>
</reference>
<evidence type="ECO:0000259" key="5">
    <source>
        <dbReference type="Pfam" id="PF01402"/>
    </source>
</evidence>
<comment type="similarity">
    <text evidence="1">Belongs to the transcriptional regulatory CopG/NikR family.</text>
</comment>